<evidence type="ECO:0000313" key="1">
    <source>
        <dbReference type="EMBL" id="TMW81698.1"/>
    </source>
</evidence>
<feature type="non-terminal residue" evidence="1">
    <location>
        <position position="137"/>
    </location>
</feature>
<organism evidence="1">
    <name type="scientific">Solanum chilense</name>
    <name type="common">Tomato</name>
    <name type="synonym">Lycopersicon chilense</name>
    <dbReference type="NCBI Taxonomy" id="4083"/>
    <lineage>
        <taxon>Eukaryota</taxon>
        <taxon>Viridiplantae</taxon>
        <taxon>Streptophyta</taxon>
        <taxon>Embryophyta</taxon>
        <taxon>Tracheophyta</taxon>
        <taxon>Spermatophyta</taxon>
        <taxon>Magnoliopsida</taxon>
        <taxon>eudicotyledons</taxon>
        <taxon>Gunneridae</taxon>
        <taxon>Pentapetalae</taxon>
        <taxon>asterids</taxon>
        <taxon>lamiids</taxon>
        <taxon>Solanales</taxon>
        <taxon>Solanaceae</taxon>
        <taxon>Solanoideae</taxon>
        <taxon>Solaneae</taxon>
        <taxon>Solanum</taxon>
        <taxon>Solanum subgen. Lycopersicon</taxon>
    </lineage>
</organism>
<proteinExistence type="predicted"/>
<protein>
    <submittedName>
        <fullName evidence="1">Uncharacterized protein</fullName>
    </submittedName>
</protein>
<reference evidence="1" key="1">
    <citation type="submission" date="2019-05" db="EMBL/GenBank/DDBJ databases">
        <title>The de novo reference genome and transcriptome assemblies of the wild tomato species Solanum chilense.</title>
        <authorList>
            <person name="Stam R."/>
            <person name="Nosenko T."/>
            <person name="Hoerger A.C."/>
            <person name="Stephan W."/>
            <person name="Seidel M.A."/>
            <person name="Kuhn J.M.M."/>
            <person name="Haberer G."/>
            <person name="Tellier A."/>
        </authorList>
    </citation>
    <scope>NUCLEOTIDE SEQUENCE</scope>
    <source>
        <tissue evidence="1">Mature leaves</tissue>
    </source>
</reference>
<sequence length="137" mass="15416">TRTLFAGNLSKTRLDRRTSRRIIVVTTDCHGLCRPILDEISSAALFITLNGRYDGSLRAQRSVEGLRSKTLELLDMGTGATSLIFMTNIQDGPSWIRRFITFSVTPHLVRLPHLPSAAALRCHLRTVTSMTDRHKLR</sequence>
<dbReference type="AlphaFoldDB" id="A0A6N2AIZ5"/>
<feature type="non-terminal residue" evidence="1">
    <location>
        <position position="1"/>
    </location>
</feature>
<gene>
    <name evidence="1" type="ORF">EJD97_008305</name>
</gene>
<dbReference type="EMBL" id="RXGB01022226">
    <property type="protein sequence ID" value="TMW81698.1"/>
    <property type="molecule type" value="Genomic_DNA"/>
</dbReference>
<name>A0A6N2AIZ5_SOLCI</name>
<comment type="caution">
    <text evidence="1">The sequence shown here is derived from an EMBL/GenBank/DDBJ whole genome shotgun (WGS) entry which is preliminary data.</text>
</comment>
<accession>A0A6N2AIZ5</accession>